<protein>
    <submittedName>
        <fullName evidence="1">Uncharacterized protein</fullName>
    </submittedName>
</protein>
<dbReference type="Proteomes" id="UP000837857">
    <property type="component" value="Chromosome 29"/>
</dbReference>
<proteinExistence type="predicted"/>
<keyword evidence="2" id="KW-1185">Reference proteome</keyword>
<accession>A0ABN8IP02</accession>
<organism evidence="1 2">
    <name type="scientific">Iphiclides podalirius</name>
    <name type="common">scarce swallowtail</name>
    <dbReference type="NCBI Taxonomy" id="110791"/>
    <lineage>
        <taxon>Eukaryota</taxon>
        <taxon>Metazoa</taxon>
        <taxon>Ecdysozoa</taxon>
        <taxon>Arthropoda</taxon>
        <taxon>Hexapoda</taxon>
        <taxon>Insecta</taxon>
        <taxon>Pterygota</taxon>
        <taxon>Neoptera</taxon>
        <taxon>Endopterygota</taxon>
        <taxon>Lepidoptera</taxon>
        <taxon>Glossata</taxon>
        <taxon>Ditrysia</taxon>
        <taxon>Papilionoidea</taxon>
        <taxon>Papilionidae</taxon>
        <taxon>Papilioninae</taxon>
        <taxon>Iphiclides</taxon>
    </lineage>
</organism>
<reference evidence="1" key="1">
    <citation type="submission" date="2022-03" db="EMBL/GenBank/DDBJ databases">
        <authorList>
            <person name="Martin H S."/>
        </authorList>
    </citation>
    <scope>NUCLEOTIDE SEQUENCE</scope>
</reference>
<sequence length="67" mass="7674">MEEERNVDETMVSRRELYGEKFIEVYGSPEQSEIVQEAVTGEISGDEDMISLAMMKRKASSLSRKEL</sequence>
<evidence type="ECO:0000313" key="1">
    <source>
        <dbReference type="EMBL" id="CAH2062570.1"/>
    </source>
</evidence>
<evidence type="ECO:0000313" key="2">
    <source>
        <dbReference type="Proteomes" id="UP000837857"/>
    </source>
</evidence>
<gene>
    <name evidence="1" type="ORF">IPOD504_LOCUS12096</name>
</gene>
<feature type="non-terminal residue" evidence="1">
    <location>
        <position position="1"/>
    </location>
</feature>
<dbReference type="EMBL" id="OW152841">
    <property type="protein sequence ID" value="CAH2062570.1"/>
    <property type="molecule type" value="Genomic_DNA"/>
</dbReference>
<name>A0ABN8IP02_9NEOP</name>